<proteinExistence type="predicted"/>
<dbReference type="InterPro" id="IPR035979">
    <property type="entry name" value="RBD_domain_sf"/>
</dbReference>
<name>A0A147B8E2_9ACAR</name>
<dbReference type="GO" id="GO:0003676">
    <property type="term" value="F:nucleic acid binding"/>
    <property type="evidence" value="ECO:0007669"/>
    <property type="project" value="InterPro"/>
</dbReference>
<dbReference type="AlphaFoldDB" id="A0A147B8E2"/>
<reference evidence="1" key="1">
    <citation type="submission" date="2016-03" db="EMBL/GenBank/DDBJ databases">
        <title>Gut transcriptome analysis on engorged females of Ornithodoros mimon (Acari: Argasidae) and phylogenetic inferences of soft ticks.</title>
        <authorList>
            <person name="Landulfo G.A."/>
            <person name="Giovanni D."/>
            <person name="Carvalho E."/>
            <person name="Junqueira-de-Azevedo I."/>
            <person name="Patane J."/>
            <person name="Mendoca R."/>
            <person name="Barros-Battesti D."/>
        </authorList>
    </citation>
    <scope>NUCLEOTIDE SEQUENCE</scope>
    <source>
        <strain evidence="1">Females</strain>
        <tissue evidence="1">Gut</tissue>
    </source>
</reference>
<dbReference type="SUPFAM" id="SSF54928">
    <property type="entry name" value="RNA-binding domain, RBD"/>
    <property type="match status" value="1"/>
</dbReference>
<dbReference type="EMBL" id="GEIB01001029">
    <property type="protein sequence ID" value="JAR87041.1"/>
    <property type="molecule type" value="Transcribed_RNA"/>
</dbReference>
<protein>
    <submittedName>
        <fullName evidence="1">Uncharacterized protein</fullName>
    </submittedName>
</protein>
<evidence type="ECO:0000313" key="1">
    <source>
        <dbReference type="EMBL" id="JAR87041.1"/>
    </source>
</evidence>
<feature type="non-terminal residue" evidence="1">
    <location>
        <position position="1"/>
    </location>
</feature>
<feature type="non-terminal residue" evidence="1">
    <location>
        <position position="155"/>
    </location>
</feature>
<sequence length="155" mass="16810">KKAEESTGSAAKRVRLEDYIPASQILDYAEHDRCSVILSSFHGPANFEDIQKVCGPTAKLFTKALYAEYPTAELAQAAIKSLRKSEINGSKFAVNSRASNSTAISDCILDIRSLPRGVKSEDLAGLFPGATVQKQFGQGSTRLEFKSVEALRKAI</sequence>
<accession>A0A147B8E2</accession>
<organism evidence="1">
    <name type="scientific">Alectorobius mimon</name>
    <dbReference type="NCBI Taxonomy" id="360319"/>
    <lineage>
        <taxon>Eukaryota</taxon>
        <taxon>Metazoa</taxon>
        <taxon>Ecdysozoa</taxon>
        <taxon>Arthropoda</taxon>
        <taxon>Chelicerata</taxon>
        <taxon>Arachnida</taxon>
        <taxon>Acari</taxon>
        <taxon>Parasitiformes</taxon>
        <taxon>Ixodida</taxon>
        <taxon>Ixodoidea</taxon>
        <taxon>Argasidae</taxon>
        <taxon>Ornithodorinae</taxon>
        <taxon>Alectorobius</taxon>
    </lineage>
</organism>